<feature type="compositionally biased region" description="Basic residues" evidence="1">
    <location>
        <begin position="407"/>
        <end position="420"/>
    </location>
</feature>
<dbReference type="PROSITE" id="PS50096">
    <property type="entry name" value="IQ"/>
    <property type="match status" value="1"/>
</dbReference>
<evidence type="ECO:0000259" key="2">
    <source>
        <dbReference type="Pfam" id="PF00004"/>
    </source>
</evidence>
<evidence type="ECO:0000256" key="1">
    <source>
        <dbReference type="SAM" id="MobiDB-lite"/>
    </source>
</evidence>
<dbReference type="STRING" id="7260.B4MXP5"/>
<dbReference type="GO" id="GO:0005524">
    <property type="term" value="F:ATP binding"/>
    <property type="evidence" value="ECO:0007669"/>
    <property type="project" value="InterPro"/>
</dbReference>
<protein>
    <recommendedName>
        <fullName evidence="2">ATPase AAA-type core domain-containing protein</fullName>
    </recommendedName>
</protein>
<dbReference type="Gene3D" id="1.10.8.60">
    <property type="match status" value="1"/>
</dbReference>
<organism evidence="3 4">
    <name type="scientific">Drosophila willistoni</name>
    <name type="common">Fruit fly</name>
    <dbReference type="NCBI Taxonomy" id="7260"/>
    <lineage>
        <taxon>Eukaryota</taxon>
        <taxon>Metazoa</taxon>
        <taxon>Ecdysozoa</taxon>
        <taxon>Arthropoda</taxon>
        <taxon>Hexapoda</taxon>
        <taxon>Insecta</taxon>
        <taxon>Pterygota</taxon>
        <taxon>Neoptera</taxon>
        <taxon>Endopterygota</taxon>
        <taxon>Diptera</taxon>
        <taxon>Brachycera</taxon>
        <taxon>Muscomorpha</taxon>
        <taxon>Ephydroidea</taxon>
        <taxon>Drosophilidae</taxon>
        <taxon>Drosophila</taxon>
        <taxon>Sophophora</taxon>
    </lineage>
</organism>
<dbReference type="InParanoid" id="B4MXP5"/>
<evidence type="ECO:0000313" key="3">
    <source>
        <dbReference type="EMBL" id="EDW76814.2"/>
    </source>
</evidence>
<dbReference type="InterPro" id="IPR000048">
    <property type="entry name" value="IQ_motif_EF-hand-BS"/>
</dbReference>
<dbReference type="Proteomes" id="UP000007798">
    <property type="component" value="Unassembled WGS sequence"/>
</dbReference>
<dbReference type="InterPro" id="IPR003959">
    <property type="entry name" value="ATPase_AAA_core"/>
</dbReference>
<dbReference type="PANTHER" id="PTHR14690:SF9">
    <property type="entry name" value="GH08353P"/>
    <property type="match status" value="1"/>
</dbReference>
<dbReference type="AlphaFoldDB" id="B4MXP5"/>
<feature type="region of interest" description="Disordered" evidence="1">
    <location>
        <begin position="510"/>
        <end position="535"/>
    </location>
</feature>
<dbReference type="Pfam" id="PF00004">
    <property type="entry name" value="AAA"/>
    <property type="match status" value="1"/>
</dbReference>
<dbReference type="InterPro" id="IPR052267">
    <property type="entry name" value="N-DRC_Component"/>
</dbReference>
<dbReference type="HOGENOM" id="CLU_005923_0_0_1"/>
<dbReference type="GO" id="GO:0016887">
    <property type="term" value="F:ATP hydrolysis activity"/>
    <property type="evidence" value="ECO:0007669"/>
    <property type="project" value="InterPro"/>
</dbReference>
<sequence>MSFDLNHKYWISTRKDIAQLIKKQNRLKTIEPPEDKAISFKIFSELYVLYVELVNKLSFIYHHTYQVQKRAVVRTLVESATQQLMRLKDELKNMELNEYVYIDKALIAKRLTPRDLLIWRSPQFLYRRPLDVQNILVENKLYMNDEEKEEIASKDLVKVTEAIKLIQAHERARRARVYKANIKYDKKFIKVYQRKKISYRFTFKPEQAMSIPVKRTIFNSDYIKSTEGCDELKNKDEIKKENIRREEAASQIQSFWRNYRARKMIRVKKKFKEELFGMKKTRKLLRPNQFANSVLEMYKGEMLKKKLDEDFLKIISDERTRLLQVRSPWIMEDISDHIRAWFEDFYVKTGNFHPYPDPIKNGTVLVVIDETMTPLEFQETLNKKPMTKEEKKKLAEKKKNEKQKQKEKIRKQKMKEAKRRKKLKDAGIIDVGYEIATSKAIEKIEETMKDFSIQWRNIDEYLNKNHDPIKDWITEEELSKIHQELRNLVDEYMRVEYELLRKALAKDTKTKYKPQKVRKAKSKKPKKKKKPKDMTEDRTLDSLYNELKDGGIIEDVSHRDFNEFIADFNFVADDTRDEDNLTTLGPAKGDIKMIIQESMLGMGEFDIPKPKSILLIGPLNCGKKLLVNIIASELDAVFINLSPEKIYKYADNMKYFLHVVMKVAKAFQPAILYVEEAHRLFWKKIPQDQKDINPRLLGPSISKKILKVLKKTDKVILLGTSSMPWSAKGKLKKVFQKVLLIPKCDYGTSFLLWLELMTEHATDDIKDYAYSALARILQAYNSGDITANVSDTLSIERTMRLRTEPLSPNEFLEYFLSKHDPPMFPPEPKLMEKFNKWFGKSNKFLKLRRKFMAKKKSKEKKK</sequence>
<feature type="domain" description="ATPase AAA-type core" evidence="2">
    <location>
        <begin position="613"/>
        <end position="742"/>
    </location>
</feature>
<dbReference type="SUPFAM" id="SSF52540">
    <property type="entry name" value="P-loop containing nucleoside triphosphate hydrolases"/>
    <property type="match status" value="1"/>
</dbReference>
<accession>B4MXP5</accession>
<dbReference type="OrthoDB" id="6616786at2759"/>
<feature type="region of interest" description="Disordered" evidence="1">
    <location>
        <begin position="382"/>
        <end position="420"/>
    </location>
</feature>
<evidence type="ECO:0000313" key="4">
    <source>
        <dbReference type="Proteomes" id="UP000007798"/>
    </source>
</evidence>
<feature type="compositionally biased region" description="Basic residues" evidence="1">
    <location>
        <begin position="511"/>
        <end position="531"/>
    </location>
</feature>
<dbReference type="PANTHER" id="PTHR14690">
    <property type="entry name" value="IQ MOTIF CONTAINING WITH AAA DOMAIN 1"/>
    <property type="match status" value="1"/>
</dbReference>
<dbReference type="InterPro" id="IPR027417">
    <property type="entry name" value="P-loop_NTPase"/>
</dbReference>
<dbReference type="Gene3D" id="3.40.50.300">
    <property type="entry name" value="P-loop containing nucleotide triphosphate hydrolases"/>
    <property type="match status" value="1"/>
</dbReference>
<feature type="compositionally biased region" description="Basic and acidic residues" evidence="1">
    <location>
        <begin position="386"/>
        <end position="406"/>
    </location>
</feature>
<reference evidence="3 4" key="1">
    <citation type="journal article" date="2007" name="Nature">
        <title>Evolution of genes and genomes on the Drosophila phylogeny.</title>
        <authorList>
            <consortium name="Drosophila 12 Genomes Consortium"/>
            <person name="Clark A.G."/>
            <person name="Eisen M.B."/>
            <person name="Smith D.R."/>
            <person name="Bergman C.M."/>
            <person name="Oliver B."/>
            <person name="Markow T.A."/>
            <person name="Kaufman T.C."/>
            <person name="Kellis M."/>
            <person name="Gelbart W."/>
            <person name="Iyer V.N."/>
            <person name="Pollard D.A."/>
            <person name="Sackton T.B."/>
            <person name="Larracuente A.M."/>
            <person name="Singh N.D."/>
            <person name="Abad J.P."/>
            <person name="Abt D.N."/>
            <person name="Adryan B."/>
            <person name="Aguade M."/>
            <person name="Akashi H."/>
            <person name="Anderson W.W."/>
            <person name="Aquadro C.F."/>
            <person name="Ardell D.H."/>
            <person name="Arguello R."/>
            <person name="Artieri C.G."/>
            <person name="Barbash D.A."/>
            <person name="Barker D."/>
            <person name="Barsanti P."/>
            <person name="Batterham P."/>
            <person name="Batzoglou S."/>
            <person name="Begun D."/>
            <person name="Bhutkar A."/>
            <person name="Blanco E."/>
            <person name="Bosak S.A."/>
            <person name="Bradley R.K."/>
            <person name="Brand A.D."/>
            <person name="Brent M.R."/>
            <person name="Brooks A.N."/>
            <person name="Brown R.H."/>
            <person name="Butlin R.K."/>
            <person name="Caggese C."/>
            <person name="Calvi B.R."/>
            <person name="Bernardo de Carvalho A."/>
            <person name="Caspi A."/>
            <person name="Castrezana S."/>
            <person name="Celniker S.E."/>
            <person name="Chang J.L."/>
            <person name="Chapple C."/>
            <person name="Chatterji S."/>
            <person name="Chinwalla A."/>
            <person name="Civetta A."/>
            <person name="Clifton S.W."/>
            <person name="Comeron J.M."/>
            <person name="Costello J.C."/>
            <person name="Coyne J.A."/>
            <person name="Daub J."/>
            <person name="David R.G."/>
            <person name="Delcher A.L."/>
            <person name="Delehaunty K."/>
            <person name="Do C.B."/>
            <person name="Ebling H."/>
            <person name="Edwards K."/>
            <person name="Eickbush T."/>
            <person name="Evans J.D."/>
            <person name="Filipski A."/>
            <person name="Findeiss S."/>
            <person name="Freyhult E."/>
            <person name="Fulton L."/>
            <person name="Fulton R."/>
            <person name="Garcia A.C."/>
            <person name="Gardiner A."/>
            <person name="Garfield D.A."/>
            <person name="Garvin B.E."/>
            <person name="Gibson G."/>
            <person name="Gilbert D."/>
            <person name="Gnerre S."/>
            <person name="Godfrey J."/>
            <person name="Good R."/>
            <person name="Gotea V."/>
            <person name="Gravely B."/>
            <person name="Greenberg A.J."/>
            <person name="Griffiths-Jones S."/>
            <person name="Gross S."/>
            <person name="Guigo R."/>
            <person name="Gustafson E.A."/>
            <person name="Haerty W."/>
            <person name="Hahn M.W."/>
            <person name="Halligan D.L."/>
            <person name="Halpern A.L."/>
            <person name="Halter G.M."/>
            <person name="Han M.V."/>
            <person name="Heger A."/>
            <person name="Hillier L."/>
            <person name="Hinrichs A.S."/>
            <person name="Holmes I."/>
            <person name="Hoskins R.A."/>
            <person name="Hubisz M.J."/>
            <person name="Hultmark D."/>
            <person name="Huntley M.A."/>
            <person name="Jaffe D.B."/>
            <person name="Jagadeeshan S."/>
            <person name="Jeck W.R."/>
            <person name="Johnson J."/>
            <person name="Jones C.D."/>
            <person name="Jordan W.C."/>
            <person name="Karpen G.H."/>
            <person name="Kataoka E."/>
            <person name="Keightley P.D."/>
            <person name="Kheradpour P."/>
            <person name="Kirkness E.F."/>
            <person name="Koerich L.B."/>
            <person name="Kristiansen K."/>
            <person name="Kudrna D."/>
            <person name="Kulathinal R.J."/>
            <person name="Kumar S."/>
            <person name="Kwok R."/>
            <person name="Lander E."/>
            <person name="Langley C.H."/>
            <person name="Lapoint R."/>
            <person name="Lazzaro B.P."/>
            <person name="Lee S.J."/>
            <person name="Levesque L."/>
            <person name="Li R."/>
            <person name="Lin C.F."/>
            <person name="Lin M.F."/>
            <person name="Lindblad-Toh K."/>
            <person name="Llopart A."/>
            <person name="Long M."/>
            <person name="Low L."/>
            <person name="Lozovsky E."/>
            <person name="Lu J."/>
            <person name="Luo M."/>
            <person name="Machado C.A."/>
            <person name="Makalowski W."/>
            <person name="Marzo M."/>
            <person name="Matsuda M."/>
            <person name="Matzkin L."/>
            <person name="McAllister B."/>
            <person name="McBride C.S."/>
            <person name="McKernan B."/>
            <person name="McKernan K."/>
            <person name="Mendez-Lago M."/>
            <person name="Minx P."/>
            <person name="Mollenhauer M.U."/>
            <person name="Montooth K."/>
            <person name="Mount S.M."/>
            <person name="Mu X."/>
            <person name="Myers E."/>
            <person name="Negre B."/>
            <person name="Newfeld S."/>
            <person name="Nielsen R."/>
            <person name="Noor M.A."/>
            <person name="O'Grady P."/>
            <person name="Pachter L."/>
            <person name="Papaceit M."/>
            <person name="Parisi M.J."/>
            <person name="Parisi M."/>
            <person name="Parts L."/>
            <person name="Pedersen J.S."/>
            <person name="Pesole G."/>
            <person name="Phillippy A.M."/>
            <person name="Ponting C.P."/>
            <person name="Pop M."/>
            <person name="Porcelli D."/>
            <person name="Powell J.R."/>
            <person name="Prohaska S."/>
            <person name="Pruitt K."/>
            <person name="Puig M."/>
            <person name="Quesneville H."/>
            <person name="Ram K.R."/>
            <person name="Rand D."/>
            <person name="Rasmussen M.D."/>
            <person name="Reed L.K."/>
            <person name="Reenan R."/>
            <person name="Reily A."/>
            <person name="Remington K.A."/>
            <person name="Rieger T.T."/>
            <person name="Ritchie M.G."/>
            <person name="Robin C."/>
            <person name="Rogers Y.H."/>
            <person name="Rohde C."/>
            <person name="Rozas J."/>
            <person name="Rubenfield M.J."/>
            <person name="Ruiz A."/>
            <person name="Russo S."/>
            <person name="Salzberg S.L."/>
            <person name="Sanchez-Gracia A."/>
            <person name="Saranga D.J."/>
            <person name="Sato H."/>
            <person name="Schaeffer S.W."/>
            <person name="Schatz M.C."/>
            <person name="Schlenke T."/>
            <person name="Schwartz R."/>
            <person name="Segarra C."/>
            <person name="Singh R.S."/>
            <person name="Sirot L."/>
            <person name="Sirota M."/>
            <person name="Sisneros N.B."/>
            <person name="Smith C.D."/>
            <person name="Smith T.F."/>
            <person name="Spieth J."/>
            <person name="Stage D.E."/>
            <person name="Stark A."/>
            <person name="Stephan W."/>
            <person name="Strausberg R.L."/>
            <person name="Strempel S."/>
            <person name="Sturgill D."/>
            <person name="Sutton G."/>
            <person name="Sutton G.G."/>
            <person name="Tao W."/>
            <person name="Teichmann S."/>
            <person name="Tobari Y.N."/>
            <person name="Tomimura Y."/>
            <person name="Tsolas J.M."/>
            <person name="Valente V.L."/>
            <person name="Venter E."/>
            <person name="Venter J.C."/>
            <person name="Vicario S."/>
            <person name="Vieira F.G."/>
            <person name="Vilella A.J."/>
            <person name="Villasante A."/>
            <person name="Walenz B."/>
            <person name="Wang J."/>
            <person name="Wasserman M."/>
            <person name="Watts T."/>
            <person name="Wilson D."/>
            <person name="Wilson R.K."/>
            <person name="Wing R.A."/>
            <person name="Wolfner M.F."/>
            <person name="Wong A."/>
            <person name="Wong G.K."/>
            <person name="Wu C.I."/>
            <person name="Wu G."/>
            <person name="Yamamoto D."/>
            <person name="Yang H.P."/>
            <person name="Yang S.P."/>
            <person name="Yorke J.A."/>
            <person name="Yoshida K."/>
            <person name="Zdobnov E."/>
            <person name="Zhang P."/>
            <person name="Zhang Y."/>
            <person name="Zimin A.V."/>
            <person name="Baldwin J."/>
            <person name="Abdouelleil A."/>
            <person name="Abdulkadir J."/>
            <person name="Abebe A."/>
            <person name="Abera B."/>
            <person name="Abreu J."/>
            <person name="Acer S.C."/>
            <person name="Aftuck L."/>
            <person name="Alexander A."/>
            <person name="An P."/>
            <person name="Anderson E."/>
            <person name="Anderson S."/>
            <person name="Arachi H."/>
            <person name="Azer M."/>
            <person name="Bachantsang P."/>
            <person name="Barry A."/>
            <person name="Bayul T."/>
            <person name="Berlin A."/>
            <person name="Bessette D."/>
            <person name="Bloom T."/>
            <person name="Blye J."/>
            <person name="Boguslavskiy L."/>
            <person name="Bonnet C."/>
            <person name="Boukhgalter B."/>
            <person name="Bourzgui I."/>
            <person name="Brown A."/>
            <person name="Cahill P."/>
            <person name="Channer S."/>
            <person name="Cheshatsang Y."/>
            <person name="Chuda L."/>
            <person name="Citroen M."/>
            <person name="Collymore A."/>
            <person name="Cooke P."/>
            <person name="Costello M."/>
            <person name="D'Aco K."/>
            <person name="Daza R."/>
            <person name="De Haan G."/>
            <person name="DeGray S."/>
            <person name="DeMaso C."/>
            <person name="Dhargay N."/>
            <person name="Dooley K."/>
            <person name="Dooley E."/>
            <person name="Doricent M."/>
            <person name="Dorje P."/>
            <person name="Dorjee K."/>
            <person name="Dupes A."/>
            <person name="Elong R."/>
            <person name="Falk J."/>
            <person name="Farina A."/>
            <person name="Faro S."/>
            <person name="Ferguson D."/>
            <person name="Fisher S."/>
            <person name="Foley C.D."/>
            <person name="Franke A."/>
            <person name="Friedrich D."/>
            <person name="Gadbois L."/>
            <person name="Gearin G."/>
            <person name="Gearin C.R."/>
            <person name="Giannoukos G."/>
            <person name="Goode T."/>
            <person name="Graham J."/>
            <person name="Grandbois E."/>
            <person name="Grewal S."/>
            <person name="Gyaltsen K."/>
            <person name="Hafez N."/>
            <person name="Hagos B."/>
            <person name="Hall J."/>
            <person name="Henson C."/>
            <person name="Hollinger A."/>
            <person name="Honan T."/>
            <person name="Huard M.D."/>
            <person name="Hughes L."/>
            <person name="Hurhula B."/>
            <person name="Husby M.E."/>
            <person name="Kamat A."/>
            <person name="Kanga B."/>
            <person name="Kashin S."/>
            <person name="Khazanovich D."/>
            <person name="Kisner P."/>
            <person name="Lance K."/>
            <person name="Lara M."/>
            <person name="Lee W."/>
            <person name="Lennon N."/>
            <person name="Letendre F."/>
            <person name="LeVine R."/>
            <person name="Lipovsky A."/>
            <person name="Liu X."/>
            <person name="Liu J."/>
            <person name="Liu S."/>
            <person name="Lokyitsang T."/>
            <person name="Lokyitsang Y."/>
            <person name="Lubonja R."/>
            <person name="Lui A."/>
            <person name="MacDonald P."/>
            <person name="Magnisalis V."/>
            <person name="Maru K."/>
            <person name="Matthews C."/>
            <person name="McCusker W."/>
            <person name="McDonough S."/>
            <person name="Mehta T."/>
            <person name="Meldrim J."/>
            <person name="Meneus L."/>
            <person name="Mihai O."/>
            <person name="Mihalev A."/>
            <person name="Mihova T."/>
            <person name="Mittelman R."/>
            <person name="Mlenga V."/>
            <person name="Montmayeur A."/>
            <person name="Mulrain L."/>
            <person name="Navidi A."/>
            <person name="Naylor J."/>
            <person name="Negash T."/>
            <person name="Nguyen T."/>
            <person name="Nguyen N."/>
            <person name="Nicol R."/>
            <person name="Norbu C."/>
            <person name="Norbu N."/>
            <person name="Novod N."/>
            <person name="O'Neill B."/>
            <person name="Osman S."/>
            <person name="Markiewicz E."/>
            <person name="Oyono O.L."/>
            <person name="Patti C."/>
            <person name="Phunkhang P."/>
            <person name="Pierre F."/>
            <person name="Priest M."/>
            <person name="Raghuraman S."/>
            <person name="Rege F."/>
            <person name="Reyes R."/>
            <person name="Rise C."/>
            <person name="Rogov P."/>
            <person name="Ross K."/>
            <person name="Ryan E."/>
            <person name="Settipalli S."/>
            <person name="Shea T."/>
            <person name="Sherpa N."/>
            <person name="Shi L."/>
            <person name="Shih D."/>
            <person name="Sparrow T."/>
            <person name="Spaulding J."/>
            <person name="Stalker J."/>
            <person name="Stange-Thomann N."/>
            <person name="Stavropoulos S."/>
            <person name="Stone C."/>
            <person name="Strader C."/>
            <person name="Tesfaye S."/>
            <person name="Thomson T."/>
            <person name="Thoulutsang Y."/>
            <person name="Thoulutsang D."/>
            <person name="Topham K."/>
            <person name="Topping I."/>
            <person name="Tsamla T."/>
            <person name="Vassiliev H."/>
            <person name="Vo A."/>
            <person name="Wangchuk T."/>
            <person name="Wangdi T."/>
            <person name="Weiand M."/>
            <person name="Wilkinson J."/>
            <person name="Wilson A."/>
            <person name="Yadav S."/>
            <person name="Young G."/>
            <person name="Yu Q."/>
            <person name="Zembek L."/>
            <person name="Zhong D."/>
            <person name="Zimmer A."/>
            <person name="Zwirko Z."/>
            <person name="Jaffe D.B."/>
            <person name="Alvarez P."/>
            <person name="Brockman W."/>
            <person name="Butler J."/>
            <person name="Chin C."/>
            <person name="Gnerre S."/>
            <person name="Grabherr M."/>
            <person name="Kleber M."/>
            <person name="Mauceli E."/>
            <person name="MacCallum I."/>
        </authorList>
    </citation>
    <scope>NUCLEOTIDE SEQUENCE [LARGE SCALE GENOMIC DNA]</scope>
    <source>
        <strain evidence="4">Tucson 14030-0811.24</strain>
    </source>
</reference>
<name>B4MXP5_DROWI</name>
<dbReference type="EMBL" id="CH963876">
    <property type="protein sequence ID" value="EDW76814.2"/>
    <property type="molecule type" value="Genomic_DNA"/>
</dbReference>
<keyword evidence="4" id="KW-1185">Reference proteome</keyword>
<dbReference type="FunCoup" id="B4MXP5">
    <property type="interactions" value="9"/>
</dbReference>
<dbReference type="eggNOG" id="KOG0740">
    <property type="taxonomic scope" value="Eukaryota"/>
</dbReference>
<dbReference type="CDD" id="cd23767">
    <property type="entry name" value="IQCD"/>
    <property type="match status" value="1"/>
</dbReference>
<dbReference type="Pfam" id="PF00612">
    <property type="entry name" value="IQ"/>
    <property type="match status" value="1"/>
</dbReference>
<proteinExistence type="predicted"/>
<gene>
    <name evidence="3" type="primary">Dwil\GK18501</name>
    <name evidence="3" type="ORF">Dwil_GK18501</name>
</gene>